<comment type="caution">
    <text evidence="2">The sequence shown here is derived from an EMBL/GenBank/DDBJ whole genome shotgun (WGS) entry which is preliminary data.</text>
</comment>
<accession>A0A8S4AYJ1</accession>
<protein>
    <submittedName>
        <fullName evidence="2">(Atlantic silverside) hypothetical protein</fullName>
    </submittedName>
</protein>
<dbReference type="AlphaFoldDB" id="A0A8S4AYJ1"/>
<proteinExistence type="predicted"/>
<dbReference type="Proteomes" id="UP000677803">
    <property type="component" value="Unassembled WGS sequence"/>
</dbReference>
<reference evidence="2" key="1">
    <citation type="submission" date="2021-05" db="EMBL/GenBank/DDBJ databases">
        <authorList>
            <person name="Tigano A."/>
        </authorList>
    </citation>
    <scope>NUCLEOTIDE SEQUENCE</scope>
</reference>
<keyword evidence="3" id="KW-1185">Reference proteome</keyword>
<gene>
    <name evidence="2" type="ORF">MMEN_LOCUS6269</name>
</gene>
<sequence>MAGPGPVFRETRTKLARAASGAGAKRHLWIYPDTTHFLSRFSVCQKYPPPRPPIPPPHAVMDTTSADTVLVAQRKAPLQTANEAIGMRIPSRAPSASPAENQPF</sequence>
<organism evidence="2 3">
    <name type="scientific">Menidia menidia</name>
    <name type="common">Atlantic silverside</name>
    <dbReference type="NCBI Taxonomy" id="238744"/>
    <lineage>
        <taxon>Eukaryota</taxon>
        <taxon>Metazoa</taxon>
        <taxon>Chordata</taxon>
        <taxon>Craniata</taxon>
        <taxon>Vertebrata</taxon>
        <taxon>Euteleostomi</taxon>
        <taxon>Actinopterygii</taxon>
        <taxon>Neopterygii</taxon>
        <taxon>Teleostei</taxon>
        <taxon>Neoteleostei</taxon>
        <taxon>Acanthomorphata</taxon>
        <taxon>Ovalentaria</taxon>
        <taxon>Atherinomorphae</taxon>
        <taxon>Atheriniformes</taxon>
        <taxon>Atherinopsidae</taxon>
        <taxon>Menidiinae</taxon>
        <taxon>Menidia</taxon>
    </lineage>
</organism>
<evidence type="ECO:0000313" key="3">
    <source>
        <dbReference type="Proteomes" id="UP000677803"/>
    </source>
</evidence>
<feature type="region of interest" description="Disordered" evidence="1">
    <location>
        <begin position="81"/>
        <end position="104"/>
    </location>
</feature>
<dbReference type="EMBL" id="CAJRST010005557">
    <property type="protein sequence ID" value="CAG5890396.1"/>
    <property type="molecule type" value="Genomic_DNA"/>
</dbReference>
<evidence type="ECO:0000256" key="1">
    <source>
        <dbReference type="SAM" id="MobiDB-lite"/>
    </source>
</evidence>
<evidence type="ECO:0000313" key="2">
    <source>
        <dbReference type="EMBL" id="CAG5890396.1"/>
    </source>
</evidence>
<name>A0A8S4AYJ1_9TELE</name>